<reference evidence="2 3" key="1">
    <citation type="submission" date="2018-07" db="EMBL/GenBank/DDBJ databases">
        <title>Genome analysis of Runella aurantiaca.</title>
        <authorList>
            <person name="Yang X."/>
        </authorList>
    </citation>
    <scope>NUCLEOTIDE SEQUENCE [LARGE SCALE GENOMIC DNA]</scope>
    <source>
        <strain evidence="2 3">YX9</strain>
    </source>
</reference>
<dbReference type="AlphaFoldDB" id="A0A369I4N1"/>
<evidence type="ECO:0000313" key="3">
    <source>
        <dbReference type="Proteomes" id="UP000253141"/>
    </source>
</evidence>
<gene>
    <name evidence="2" type="ORF">DVG78_17485</name>
</gene>
<name>A0A369I4N1_9BACT</name>
<accession>A0A369I4N1</accession>
<dbReference type="OrthoDB" id="59888at2"/>
<evidence type="ECO:0000259" key="1">
    <source>
        <dbReference type="Pfam" id="PF12695"/>
    </source>
</evidence>
<dbReference type="RefSeq" id="WP_114462343.1">
    <property type="nucleotide sequence ID" value="NZ_QPIW01000014.1"/>
</dbReference>
<dbReference type="EMBL" id="QPIW01000014">
    <property type="protein sequence ID" value="RDB04751.1"/>
    <property type="molecule type" value="Genomic_DNA"/>
</dbReference>
<dbReference type="GO" id="GO:0016787">
    <property type="term" value="F:hydrolase activity"/>
    <property type="evidence" value="ECO:0007669"/>
    <property type="project" value="InterPro"/>
</dbReference>
<protein>
    <recommendedName>
        <fullName evidence="1">Alpha/beta hydrolase fold-5 domain-containing protein</fullName>
    </recommendedName>
</protein>
<comment type="caution">
    <text evidence="2">The sequence shown here is derived from an EMBL/GenBank/DDBJ whole genome shotgun (WGS) entry which is preliminary data.</text>
</comment>
<evidence type="ECO:0000313" key="2">
    <source>
        <dbReference type="EMBL" id="RDB04751.1"/>
    </source>
</evidence>
<feature type="domain" description="Alpha/beta hydrolase fold-5" evidence="1">
    <location>
        <begin position="47"/>
        <end position="105"/>
    </location>
</feature>
<dbReference type="InterPro" id="IPR029059">
    <property type="entry name" value="AB_hydrolase_5"/>
</dbReference>
<organism evidence="2 3">
    <name type="scientific">Runella aurantiaca</name>
    <dbReference type="NCBI Taxonomy" id="2282308"/>
    <lineage>
        <taxon>Bacteria</taxon>
        <taxon>Pseudomonadati</taxon>
        <taxon>Bacteroidota</taxon>
        <taxon>Cytophagia</taxon>
        <taxon>Cytophagales</taxon>
        <taxon>Spirosomataceae</taxon>
        <taxon>Runella</taxon>
    </lineage>
</organism>
<dbReference type="Pfam" id="PF12695">
    <property type="entry name" value="Abhydrolase_5"/>
    <property type="match status" value="1"/>
</dbReference>
<sequence length="122" mass="14244">MKLSKRNWFRLVWFIIDWHVHDLELAFLSNPKLTRQHAYFNYANNRKLYATNDGLASLPEVFENKGKLPSHTQWVEIKGGNHAQFAYYSSQLGDDNATITRKVQQYIVNQTVIGFLTAIENQ</sequence>
<dbReference type="Proteomes" id="UP000253141">
    <property type="component" value="Unassembled WGS sequence"/>
</dbReference>
<keyword evidence="3" id="KW-1185">Reference proteome</keyword>
<proteinExistence type="predicted"/>